<keyword evidence="2" id="KW-1185">Reference proteome</keyword>
<dbReference type="VEuPathDB" id="FungiDB:PC9H_011144"/>
<evidence type="ECO:0000313" key="2">
    <source>
        <dbReference type="Proteomes" id="UP000623687"/>
    </source>
</evidence>
<proteinExistence type="predicted"/>
<dbReference type="GeneID" id="59380962"/>
<organism evidence="1 2">
    <name type="scientific">Pleurotus ostreatus</name>
    <name type="common">Oyster mushroom</name>
    <name type="synonym">White-rot fungus</name>
    <dbReference type="NCBI Taxonomy" id="5322"/>
    <lineage>
        <taxon>Eukaryota</taxon>
        <taxon>Fungi</taxon>
        <taxon>Dikarya</taxon>
        <taxon>Basidiomycota</taxon>
        <taxon>Agaricomycotina</taxon>
        <taxon>Agaricomycetes</taxon>
        <taxon>Agaricomycetidae</taxon>
        <taxon>Agaricales</taxon>
        <taxon>Pleurotineae</taxon>
        <taxon>Pleurotaceae</taxon>
        <taxon>Pleurotus</taxon>
    </lineage>
</organism>
<comment type="caution">
    <text evidence="1">The sequence shown here is derived from an EMBL/GenBank/DDBJ whole genome shotgun (WGS) entry which is preliminary data.</text>
</comment>
<dbReference type="OrthoDB" id="3830579at2759"/>
<dbReference type="EMBL" id="JACETU010000008">
    <property type="protein sequence ID" value="KAF7422980.1"/>
    <property type="molecule type" value="Genomic_DNA"/>
</dbReference>
<sequence>MPTPTTSWLGFVTTEEYRANPQAMNDELRELATAAGCRRVYHGVQHEDPEFGYLVPMWPSAEARKAARESKDDADHQALLASKVGVIGEAMGVDFESNPSPVFEAGIVEVAMMELNEGKTAADVAPYLNEIIATKGVGIVAGTWGTSDQNERRLVLVVGWESLAAHQTAVAGATDSLKAAMASIQDIGTLKVNHVKLYH</sequence>
<protein>
    <recommendedName>
        <fullName evidence="3">ABM domain-containing protein</fullName>
    </recommendedName>
</protein>
<dbReference type="RefSeq" id="XP_036628012.1">
    <property type="nucleotide sequence ID" value="XM_036780629.1"/>
</dbReference>
<accession>A0A8H6ZL78</accession>
<name>A0A8H6ZL78_PLEOS</name>
<dbReference type="Proteomes" id="UP000623687">
    <property type="component" value="Unassembled WGS sequence"/>
</dbReference>
<dbReference type="Gene3D" id="3.30.70.100">
    <property type="match status" value="1"/>
</dbReference>
<dbReference type="AlphaFoldDB" id="A0A8H6ZL78"/>
<evidence type="ECO:0008006" key="3">
    <source>
        <dbReference type="Google" id="ProtNLM"/>
    </source>
</evidence>
<evidence type="ECO:0000313" key="1">
    <source>
        <dbReference type="EMBL" id="KAF7422980.1"/>
    </source>
</evidence>
<reference evidence="1" key="1">
    <citation type="submission" date="2019-07" db="EMBL/GenBank/DDBJ databases">
        <authorList>
            <person name="Palmer J.M."/>
        </authorList>
    </citation>
    <scope>NUCLEOTIDE SEQUENCE</scope>
    <source>
        <strain evidence="1">PC9</strain>
    </source>
</reference>
<gene>
    <name evidence="1" type="ORF">PC9H_011144</name>
</gene>